<dbReference type="Proteomes" id="UP001152130">
    <property type="component" value="Unassembled WGS sequence"/>
</dbReference>
<dbReference type="Pfam" id="PF01753">
    <property type="entry name" value="zf-MYND"/>
    <property type="match status" value="1"/>
</dbReference>
<dbReference type="Gene3D" id="6.10.140.2220">
    <property type="match status" value="1"/>
</dbReference>
<name>A0A9W8PD23_9HYPO</name>
<keyword evidence="1" id="KW-0479">Metal-binding</keyword>
<evidence type="ECO:0000256" key="2">
    <source>
        <dbReference type="ARBA" id="ARBA00022771"/>
    </source>
</evidence>
<keyword evidence="3" id="KW-0862">Zinc</keyword>
<evidence type="ECO:0000256" key="4">
    <source>
        <dbReference type="SAM" id="MobiDB-lite"/>
    </source>
</evidence>
<accession>A0A9W8PD23</accession>
<proteinExistence type="predicted"/>
<evidence type="ECO:0000259" key="5">
    <source>
        <dbReference type="Pfam" id="PF01753"/>
    </source>
</evidence>
<dbReference type="GO" id="GO:0008270">
    <property type="term" value="F:zinc ion binding"/>
    <property type="evidence" value="ECO:0007669"/>
    <property type="project" value="UniProtKB-KW"/>
</dbReference>
<keyword evidence="2" id="KW-0863">Zinc-finger</keyword>
<feature type="region of interest" description="Disordered" evidence="4">
    <location>
        <begin position="68"/>
        <end position="93"/>
    </location>
</feature>
<organism evidence="6 7">
    <name type="scientific">Fusarium irregulare</name>
    <dbReference type="NCBI Taxonomy" id="2494466"/>
    <lineage>
        <taxon>Eukaryota</taxon>
        <taxon>Fungi</taxon>
        <taxon>Dikarya</taxon>
        <taxon>Ascomycota</taxon>
        <taxon>Pezizomycotina</taxon>
        <taxon>Sordariomycetes</taxon>
        <taxon>Hypocreomycetidae</taxon>
        <taxon>Hypocreales</taxon>
        <taxon>Nectriaceae</taxon>
        <taxon>Fusarium</taxon>
        <taxon>Fusarium incarnatum-equiseti species complex</taxon>
    </lineage>
</organism>
<feature type="domain" description="MYND-type" evidence="5">
    <location>
        <begin position="19"/>
        <end position="57"/>
    </location>
</feature>
<comment type="caution">
    <text evidence="6">The sequence shown here is derived from an EMBL/GenBank/DDBJ whole genome shotgun (WGS) entry which is preliminary data.</text>
</comment>
<protein>
    <recommendedName>
        <fullName evidence="5">MYND-type domain-containing protein</fullName>
    </recommendedName>
</protein>
<reference evidence="6" key="1">
    <citation type="submission" date="2022-10" db="EMBL/GenBank/DDBJ databases">
        <title>Fusarium specimens isolated from Avocado Roots.</title>
        <authorList>
            <person name="Stajich J."/>
            <person name="Roper C."/>
            <person name="Heimlech-Rivalta G."/>
        </authorList>
    </citation>
    <scope>NUCLEOTIDE SEQUENCE</scope>
    <source>
        <strain evidence="6">CF00143</strain>
    </source>
</reference>
<evidence type="ECO:0000313" key="7">
    <source>
        <dbReference type="Proteomes" id="UP001152130"/>
    </source>
</evidence>
<evidence type="ECO:0000256" key="1">
    <source>
        <dbReference type="ARBA" id="ARBA00022723"/>
    </source>
</evidence>
<evidence type="ECO:0000313" key="6">
    <source>
        <dbReference type="EMBL" id="KAJ4002676.1"/>
    </source>
</evidence>
<dbReference type="SUPFAM" id="SSF144232">
    <property type="entry name" value="HIT/MYND zinc finger-like"/>
    <property type="match status" value="1"/>
</dbReference>
<sequence length="93" mass="10272">MPCMNLGLYYNHCSLPSGCGAGFTKPELLKRCGACRVVRYCGQPHQKADRPRHKVQCVPIKEQREKLAEEEAKLRANPGEDTNAADPFTNAVG</sequence>
<dbReference type="EMBL" id="JAPDHF010000031">
    <property type="protein sequence ID" value="KAJ4002676.1"/>
    <property type="molecule type" value="Genomic_DNA"/>
</dbReference>
<dbReference type="InterPro" id="IPR002893">
    <property type="entry name" value="Znf_MYND"/>
</dbReference>
<evidence type="ECO:0000256" key="3">
    <source>
        <dbReference type="ARBA" id="ARBA00022833"/>
    </source>
</evidence>
<keyword evidence="7" id="KW-1185">Reference proteome</keyword>
<dbReference type="AlphaFoldDB" id="A0A9W8PD23"/>
<gene>
    <name evidence="6" type="ORF">NW766_012802</name>
</gene>